<dbReference type="AlphaFoldDB" id="A0A431UUC2"/>
<protein>
    <submittedName>
        <fullName evidence="3">Uncharacterized protein</fullName>
    </submittedName>
</protein>
<evidence type="ECO:0000256" key="2">
    <source>
        <dbReference type="SAM" id="Phobius"/>
    </source>
</evidence>
<feature type="compositionally biased region" description="Gly residues" evidence="1">
    <location>
        <begin position="1"/>
        <end position="15"/>
    </location>
</feature>
<evidence type="ECO:0000313" key="3">
    <source>
        <dbReference type="EMBL" id="RTQ94051.1"/>
    </source>
</evidence>
<comment type="caution">
    <text evidence="3">The sequence shown here is derived from an EMBL/GenBank/DDBJ whole genome shotgun (WGS) entry which is preliminary data.</text>
</comment>
<feature type="transmembrane region" description="Helical" evidence="2">
    <location>
        <begin position="406"/>
        <end position="430"/>
    </location>
</feature>
<proteinExistence type="predicted"/>
<reference evidence="3 4" key="1">
    <citation type="submission" date="2018-12" db="EMBL/GenBank/DDBJ databases">
        <authorList>
            <person name="Yu L."/>
        </authorList>
    </citation>
    <scope>NUCLEOTIDE SEQUENCE [LARGE SCALE GENOMIC DNA]</scope>
    <source>
        <strain evidence="3 4">S5H2222</strain>
    </source>
</reference>
<keyword evidence="2" id="KW-1133">Transmembrane helix</keyword>
<evidence type="ECO:0000313" key="4">
    <source>
        <dbReference type="Proteomes" id="UP000276349"/>
    </source>
</evidence>
<dbReference type="OrthoDB" id="2732461at2"/>
<name>A0A431UUC2_9BACI</name>
<dbReference type="EMBL" id="RXNR01000014">
    <property type="protein sequence ID" value="RTQ94051.1"/>
    <property type="molecule type" value="Genomic_DNA"/>
</dbReference>
<evidence type="ECO:0000256" key="1">
    <source>
        <dbReference type="SAM" id="MobiDB-lite"/>
    </source>
</evidence>
<keyword evidence="4" id="KW-1185">Reference proteome</keyword>
<keyword evidence="2" id="KW-0812">Transmembrane</keyword>
<organism evidence="3 4">
    <name type="scientific">Lysinibacillus telephonicus</name>
    <dbReference type="NCBI Taxonomy" id="1714840"/>
    <lineage>
        <taxon>Bacteria</taxon>
        <taxon>Bacillati</taxon>
        <taxon>Bacillota</taxon>
        <taxon>Bacilli</taxon>
        <taxon>Bacillales</taxon>
        <taxon>Bacillaceae</taxon>
        <taxon>Lysinibacillus</taxon>
    </lineage>
</organism>
<feature type="compositionally biased region" description="Gly residues" evidence="1">
    <location>
        <begin position="79"/>
        <end position="172"/>
    </location>
</feature>
<feature type="compositionally biased region" description="Gly residues" evidence="1">
    <location>
        <begin position="32"/>
        <end position="57"/>
    </location>
</feature>
<feature type="compositionally biased region" description="Polar residues" evidence="1">
    <location>
        <begin position="173"/>
        <end position="183"/>
    </location>
</feature>
<keyword evidence="2" id="KW-0472">Membrane</keyword>
<sequence length="483" mass="47844">MTGGNATEGGKGPSGGNAITNSTGEAVTGGKATEGGEGPSGGKAAEGGEGPSGGKAAEGGESPSGGNVPTGDSLTGGDSTKGGEGPNGGQNPTGGEGPNEGQNPTGGEGPNGGQNPSGGEGSNGGQNPTGGDGPNGGQNPSGGEGSNGGQNPTGGDGPNGGQNPSGGEGSTGGENPTGDTSNGEAGDSGGNTKTPSLLNIFLNSTTEENGIWGTISQTLKDAKTYATSFVKPVLEGAAATYAGFKFEKLESGNYKVRGKSSLKNPVLNHFYNNYKKYKIDGKERYMPAGKSNQKPFKVSSFFDSKKLAQTKKDILGTTWKNLKSGLNDGYNVFSKKFWAKSNLSKLNGPLSIAATLFGNVDKHGANAFKSSKFYADVTVDLAIGAGTTVASSVISSAVTGAMAGSVVPGVGTIVGAGVGLAVGLGSAWFMNGTSTGRKAKEWISNKVSEGYSFAADLVSKGASKLADKAQGLFNGAKKLFGFG</sequence>
<feature type="region of interest" description="Disordered" evidence="1">
    <location>
        <begin position="1"/>
        <end position="196"/>
    </location>
</feature>
<dbReference type="Proteomes" id="UP000276349">
    <property type="component" value="Unassembled WGS sequence"/>
</dbReference>
<gene>
    <name evidence="3" type="ORF">EKG35_07020</name>
</gene>
<feature type="compositionally biased region" description="Polar residues" evidence="1">
    <location>
        <begin position="64"/>
        <end position="78"/>
    </location>
</feature>
<accession>A0A431UUC2</accession>